<accession>A0A350P7V6</accession>
<evidence type="ECO:0000313" key="2">
    <source>
        <dbReference type="Proteomes" id="UP000263517"/>
    </source>
</evidence>
<name>A0A350P7V6_9ALTE</name>
<gene>
    <name evidence="1" type="ORF">DCW74_16775</name>
</gene>
<sequence length="82" mass="9722">MLTIIKSVLKSLELFLTLKNKKFYYDLHTEHNDREYAITQAIEKLRDSGNSNDADRADLLRDRLAAERERFEHISAFYTETK</sequence>
<proteinExistence type="predicted"/>
<dbReference type="EMBL" id="DNAN01000588">
    <property type="protein sequence ID" value="HAW77373.1"/>
    <property type="molecule type" value="Genomic_DNA"/>
</dbReference>
<evidence type="ECO:0000313" key="1">
    <source>
        <dbReference type="EMBL" id="HAW77373.1"/>
    </source>
</evidence>
<comment type="caution">
    <text evidence="1">The sequence shown here is derived from an EMBL/GenBank/DDBJ whole genome shotgun (WGS) entry which is preliminary data.</text>
</comment>
<organism evidence="1 2">
    <name type="scientific">Alteromonas australica</name>
    <dbReference type="NCBI Taxonomy" id="589873"/>
    <lineage>
        <taxon>Bacteria</taxon>
        <taxon>Pseudomonadati</taxon>
        <taxon>Pseudomonadota</taxon>
        <taxon>Gammaproteobacteria</taxon>
        <taxon>Alteromonadales</taxon>
        <taxon>Alteromonadaceae</taxon>
        <taxon>Alteromonas/Salinimonas group</taxon>
        <taxon>Alteromonas</taxon>
    </lineage>
</organism>
<dbReference type="Proteomes" id="UP000263517">
    <property type="component" value="Unassembled WGS sequence"/>
</dbReference>
<dbReference type="AlphaFoldDB" id="A0A350P7V6"/>
<protein>
    <submittedName>
        <fullName evidence="1">Uncharacterized protein</fullName>
    </submittedName>
</protein>
<reference evidence="1 2" key="1">
    <citation type="journal article" date="2018" name="Nat. Biotechnol.">
        <title>A standardized bacterial taxonomy based on genome phylogeny substantially revises the tree of life.</title>
        <authorList>
            <person name="Parks D.H."/>
            <person name="Chuvochina M."/>
            <person name="Waite D.W."/>
            <person name="Rinke C."/>
            <person name="Skarshewski A."/>
            <person name="Chaumeil P.A."/>
            <person name="Hugenholtz P."/>
        </authorList>
    </citation>
    <scope>NUCLEOTIDE SEQUENCE [LARGE SCALE GENOMIC DNA]</scope>
    <source>
        <strain evidence="1">UBA11978</strain>
    </source>
</reference>